<geneLocation type="plasmid" evidence="1 3">
    <name>unnamed1</name>
</geneLocation>
<evidence type="ECO:0000313" key="1">
    <source>
        <dbReference type="EMBL" id="QHZ54000.1"/>
    </source>
</evidence>
<accession>A0A6C0QZH5</accession>
<sequence>MIKSVNYNGAALLLESAPEALPRDLYPLVYDLVEPGINQYVQAFAYDPEKDEDYLVLWEITSADFLKDFALKEDTCDWASPIVLRKLTVRRLIYDLMAEKNVIACSEYLQIVCKGLGISVADFIKLHDRIEEYLSHGYNYYSVPYPSELGY</sequence>
<dbReference type="AlphaFoldDB" id="A0A6C0QZH5"/>
<dbReference type="Proteomes" id="UP000464330">
    <property type="component" value="Plasmid unnamed1"/>
</dbReference>
<keyword evidence="1" id="KW-0614">Plasmid</keyword>
<gene>
    <name evidence="1" type="ORF">ERICV_05016</name>
    <name evidence="2" type="ORF">ERICV_05088</name>
</gene>
<evidence type="ECO:0000313" key="2">
    <source>
        <dbReference type="EMBL" id="QHZ54072.1"/>
    </source>
</evidence>
<dbReference type="EMBL" id="CP019718">
    <property type="protein sequence ID" value="QHZ54000.1"/>
    <property type="molecule type" value="Genomic_DNA"/>
</dbReference>
<dbReference type="EMBL" id="CP019718">
    <property type="protein sequence ID" value="QHZ54072.1"/>
    <property type="molecule type" value="Genomic_DNA"/>
</dbReference>
<dbReference type="RefSeq" id="WP_172423945.1">
    <property type="nucleotide sequence ID" value="NZ_CP019718.1"/>
</dbReference>
<proteinExistence type="predicted"/>
<reference evidence="1 3" key="1">
    <citation type="journal article" date="2020" name="Int. J. Med. Microbiol.">
        <title>Discovery of Paenibacillus larvae ERIC V: Phenotypic and genomic comparison to genotypes ERIC I-IV reveal different inventories of virulence factors which correlate with epidemiological prevalences of American Foulbrood.</title>
        <authorList>
            <person name="Beims H."/>
            <person name="Bunk B."/>
            <person name="Erler S."/>
            <person name="Mohr K.I."/>
            <person name="Sproer C."/>
            <person name="Pradella S."/>
            <person name="Gunther G."/>
            <person name="Rohde M."/>
            <person name="von der Ohe W."/>
            <person name="Steinert M."/>
        </authorList>
    </citation>
    <scope>NUCLEOTIDE SEQUENCE [LARGE SCALE GENOMIC DNA]</scope>
    <source>
        <strain evidence="1">Eric_V</strain>
        <plasmid evidence="1">unnamed1</plasmid>
    </source>
</reference>
<evidence type="ECO:0000313" key="3">
    <source>
        <dbReference type="Proteomes" id="UP000464330"/>
    </source>
</evidence>
<name>A0A6C0QZH5_9BACL</name>
<organism evidence="1 3">
    <name type="scientific">Paenibacillus larvae subsp. larvae</name>
    <dbReference type="NCBI Taxonomy" id="147375"/>
    <lineage>
        <taxon>Bacteria</taxon>
        <taxon>Bacillati</taxon>
        <taxon>Bacillota</taxon>
        <taxon>Bacilli</taxon>
        <taxon>Bacillales</taxon>
        <taxon>Paenibacillaceae</taxon>
        <taxon>Paenibacillus</taxon>
    </lineage>
</organism>
<protein>
    <submittedName>
        <fullName evidence="1">Uncharacterized protein</fullName>
    </submittedName>
</protein>